<dbReference type="PANTHER" id="PTHR10460">
    <property type="entry name" value="ABL INTERACTOR FAMILY MEMBER"/>
    <property type="match status" value="1"/>
</dbReference>
<protein>
    <recommendedName>
        <fullName evidence="7">Abl-interactor homeo-domain homologous domain-containing protein</fullName>
    </recommendedName>
</protein>
<comment type="subcellular location">
    <subcellularLocation>
        <location evidence="1">Cytoplasm</location>
    </subcellularLocation>
</comment>
<feature type="compositionally biased region" description="Pro residues" evidence="6">
    <location>
        <begin position="350"/>
        <end position="373"/>
    </location>
</feature>
<dbReference type="InterPro" id="IPR028457">
    <property type="entry name" value="ABI"/>
</dbReference>
<dbReference type="GO" id="GO:0098858">
    <property type="term" value="C:actin-based cell projection"/>
    <property type="evidence" value="ECO:0007669"/>
    <property type="project" value="TreeGrafter"/>
</dbReference>
<dbReference type="PRINTS" id="PR01217">
    <property type="entry name" value="PRICHEXTENSN"/>
</dbReference>
<dbReference type="GO" id="GO:0017124">
    <property type="term" value="F:SH3 domain binding"/>
    <property type="evidence" value="ECO:0007669"/>
    <property type="project" value="TreeGrafter"/>
</dbReference>
<dbReference type="GO" id="GO:0031209">
    <property type="term" value="C:SCAR complex"/>
    <property type="evidence" value="ECO:0007669"/>
    <property type="project" value="TreeGrafter"/>
</dbReference>
<name>A0A553N3B2_9TELE</name>
<evidence type="ECO:0000256" key="4">
    <source>
        <dbReference type="ARBA" id="ARBA00022553"/>
    </source>
</evidence>
<feature type="compositionally biased region" description="Pro residues" evidence="6">
    <location>
        <begin position="380"/>
        <end position="390"/>
    </location>
</feature>
<sequence>MSLSIDEQMDRLTDIVRSELLMDGQIFQQFNKRPSTLQMSTMRENNLSPCREQIEKILQEAPGARKALLENQSNLLRVADYCQNKNLNVDDSRSVIEEAKALTTQALASVTYQISSLATSVLKLLDAQTVQMKQMESSVNMLTLTVALCKEKMARREIGVLTAQCKVPRTQKMIPPAKGPEPFRSYRRDPISYNCLDKLGHGHWAGNKNEEPKPESDYEDLVSFLGIAVAPPSVPDSVCSSIPPPSDLSPALASPSPISIHSPSLPPFSYPDLSMLPPPLITEDEMDDAPPPPPPPSPPPCSVLPPPPFAPPPPHPSGNAPVPPPPGSCMASSIPPPPPPPPGSCMASSLPPPPPEPSTGSSLPPPPQIPQPPGAGGKFIPPPPPPFFKC</sequence>
<dbReference type="InterPro" id="IPR012849">
    <property type="entry name" value="Abl-interactor_HHR_dom"/>
</dbReference>
<dbReference type="EMBL" id="SRMA01027096">
    <property type="protein sequence ID" value="TRY59917.1"/>
    <property type="molecule type" value="Genomic_DNA"/>
</dbReference>
<evidence type="ECO:0000256" key="2">
    <source>
        <dbReference type="ARBA" id="ARBA00010020"/>
    </source>
</evidence>
<dbReference type="GO" id="GO:0030027">
    <property type="term" value="C:lamellipodium"/>
    <property type="evidence" value="ECO:0007669"/>
    <property type="project" value="TreeGrafter"/>
</dbReference>
<dbReference type="GO" id="GO:0035591">
    <property type="term" value="F:signaling adaptor activity"/>
    <property type="evidence" value="ECO:0007669"/>
    <property type="project" value="TreeGrafter"/>
</dbReference>
<accession>A0A553N3B2</accession>
<dbReference type="OrthoDB" id="2159336at2759"/>
<comment type="similarity">
    <text evidence="2">Belongs to the ABI family.</text>
</comment>
<feature type="compositionally biased region" description="Pro residues" evidence="6">
    <location>
        <begin position="334"/>
        <end position="343"/>
    </location>
</feature>
<gene>
    <name evidence="8" type="ORF">DNTS_013441</name>
</gene>
<dbReference type="AlphaFoldDB" id="A0A553N3B2"/>
<organism evidence="8 9">
    <name type="scientific">Danionella cerebrum</name>
    <dbReference type="NCBI Taxonomy" id="2873325"/>
    <lineage>
        <taxon>Eukaryota</taxon>
        <taxon>Metazoa</taxon>
        <taxon>Chordata</taxon>
        <taxon>Craniata</taxon>
        <taxon>Vertebrata</taxon>
        <taxon>Euteleostomi</taxon>
        <taxon>Actinopterygii</taxon>
        <taxon>Neopterygii</taxon>
        <taxon>Teleostei</taxon>
        <taxon>Ostariophysi</taxon>
        <taxon>Cypriniformes</taxon>
        <taxon>Danionidae</taxon>
        <taxon>Danioninae</taxon>
        <taxon>Danionella</taxon>
    </lineage>
</organism>
<dbReference type="Gene3D" id="6.10.140.1620">
    <property type="match status" value="1"/>
</dbReference>
<reference evidence="8 9" key="1">
    <citation type="journal article" date="2019" name="Sci. Data">
        <title>Hybrid genome assembly and annotation of Danionella translucida.</title>
        <authorList>
            <person name="Kadobianskyi M."/>
            <person name="Schulze L."/>
            <person name="Schuelke M."/>
            <person name="Judkewitz B."/>
        </authorList>
    </citation>
    <scope>NUCLEOTIDE SEQUENCE [LARGE SCALE GENOMIC DNA]</scope>
    <source>
        <strain evidence="8 9">Bolton</strain>
    </source>
</reference>
<feature type="compositionally biased region" description="Pro residues" evidence="6">
    <location>
        <begin position="289"/>
        <end position="327"/>
    </location>
</feature>
<evidence type="ECO:0000313" key="9">
    <source>
        <dbReference type="Proteomes" id="UP000316079"/>
    </source>
</evidence>
<keyword evidence="4" id="KW-0597">Phosphoprotein</keyword>
<dbReference type="STRING" id="623744.A0A553N3B2"/>
<keyword evidence="9" id="KW-1185">Reference proteome</keyword>
<keyword evidence="3" id="KW-0963">Cytoplasm</keyword>
<dbReference type="PANTHER" id="PTHR10460:SF60">
    <property type="entry name" value="ABI GENE FAMILY MEMBER 3"/>
    <property type="match status" value="1"/>
</dbReference>
<proteinExistence type="inferred from homology"/>
<evidence type="ECO:0000256" key="3">
    <source>
        <dbReference type="ARBA" id="ARBA00022490"/>
    </source>
</evidence>
<dbReference type="Proteomes" id="UP000316079">
    <property type="component" value="Unassembled WGS sequence"/>
</dbReference>
<dbReference type="GO" id="GO:0001764">
    <property type="term" value="P:neuron migration"/>
    <property type="evidence" value="ECO:0007669"/>
    <property type="project" value="TreeGrafter"/>
</dbReference>
<feature type="domain" description="Abl-interactor homeo-domain homologous" evidence="7">
    <location>
        <begin position="144"/>
        <end position="208"/>
    </location>
</feature>
<comment type="caution">
    <text evidence="8">The sequence shown here is derived from an EMBL/GenBank/DDBJ whole genome shotgun (WGS) entry which is preliminary data.</text>
</comment>
<evidence type="ECO:0000256" key="1">
    <source>
        <dbReference type="ARBA" id="ARBA00004496"/>
    </source>
</evidence>
<keyword evidence="5" id="KW-0175">Coiled coil</keyword>
<feature type="region of interest" description="Disordered" evidence="6">
    <location>
        <begin position="271"/>
        <end position="390"/>
    </location>
</feature>
<evidence type="ECO:0000256" key="5">
    <source>
        <dbReference type="ARBA" id="ARBA00023054"/>
    </source>
</evidence>
<evidence type="ECO:0000256" key="6">
    <source>
        <dbReference type="SAM" id="MobiDB-lite"/>
    </source>
</evidence>
<evidence type="ECO:0000313" key="8">
    <source>
        <dbReference type="EMBL" id="TRY59917.1"/>
    </source>
</evidence>
<evidence type="ECO:0000259" key="7">
    <source>
        <dbReference type="Pfam" id="PF07815"/>
    </source>
</evidence>
<dbReference type="Pfam" id="PF07815">
    <property type="entry name" value="Abi_HHR"/>
    <property type="match status" value="1"/>
</dbReference>